<dbReference type="WBParaSite" id="SSLN_0001940301-mRNA-1">
    <property type="protein sequence ID" value="SSLN_0001940301-mRNA-1"/>
    <property type="gene ID" value="SSLN_0001940301"/>
</dbReference>
<keyword evidence="1" id="KW-0479">Metal-binding</keyword>
<feature type="compositionally biased region" description="Polar residues" evidence="2">
    <location>
        <begin position="15"/>
        <end position="33"/>
    </location>
</feature>
<evidence type="ECO:0000313" key="4">
    <source>
        <dbReference type="EMBL" id="VDM05082.1"/>
    </source>
</evidence>
<dbReference type="PROSITE" id="PS00028">
    <property type="entry name" value="ZINC_FINGER_C2H2_1"/>
    <property type="match status" value="2"/>
</dbReference>
<keyword evidence="5" id="KW-1185">Reference proteome</keyword>
<evidence type="ECO:0000313" key="6">
    <source>
        <dbReference type="WBParaSite" id="SSLN_0001940301-mRNA-1"/>
    </source>
</evidence>
<feature type="domain" description="C2H2-type" evidence="3">
    <location>
        <begin position="39"/>
        <end position="66"/>
    </location>
</feature>
<dbReference type="Gene3D" id="3.30.160.60">
    <property type="entry name" value="Classic Zinc Finger"/>
    <property type="match status" value="1"/>
</dbReference>
<sequence>MTAEFTAMPIKPITHAQSSAPATPNPTATNEISPASPDFSCPQCACNFKLRIGLVGHLRFHRTEASETVPGTPTYTRHVRLHCSHCSCTFTHRMGLLGHMGLHDNLQ</sequence>
<dbReference type="OrthoDB" id="8117402at2759"/>
<evidence type="ECO:0000256" key="1">
    <source>
        <dbReference type="PROSITE-ProRule" id="PRU00042"/>
    </source>
</evidence>
<accession>A0A183TQE8</accession>
<keyword evidence="1" id="KW-0863">Zinc-finger</keyword>
<protein>
    <submittedName>
        <fullName evidence="6">C2H2-type domain-containing protein</fullName>
    </submittedName>
</protein>
<keyword evidence="1" id="KW-0862">Zinc</keyword>
<organism evidence="6">
    <name type="scientific">Schistocephalus solidus</name>
    <name type="common">Tapeworm</name>
    <dbReference type="NCBI Taxonomy" id="70667"/>
    <lineage>
        <taxon>Eukaryota</taxon>
        <taxon>Metazoa</taxon>
        <taxon>Spiralia</taxon>
        <taxon>Lophotrochozoa</taxon>
        <taxon>Platyhelminthes</taxon>
        <taxon>Cestoda</taxon>
        <taxon>Eucestoda</taxon>
        <taxon>Diphyllobothriidea</taxon>
        <taxon>Diphyllobothriidae</taxon>
        <taxon>Schistocephalus</taxon>
    </lineage>
</organism>
<proteinExistence type="predicted"/>
<dbReference type="PROSITE" id="PS50157">
    <property type="entry name" value="ZINC_FINGER_C2H2_2"/>
    <property type="match status" value="2"/>
</dbReference>
<dbReference type="EMBL" id="UYSU01045014">
    <property type="protein sequence ID" value="VDM05082.1"/>
    <property type="molecule type" value="Genomic_DNA"/>
</dbReference>
<feature type="domain" description="C2H2-type" evidence="3">
    <location>
        <begin position="81"/>
        <end position="107"/>
    </location>
</feature>
<dbReference type="Proteomes" id="UP000275846">
    <property type="component" value="Unassembled WGS sequence"/>
</dbReference>
<feature type="region of interest" description="Disordered" evidence="2">
    <location>
        <begin position="1"/>
        <end position="34"/>
    </location>
</feature>
<dbReference type="GO" id="GO:0008270">
    <property type="term" value="F:zinc ion binding"/>
    <property type="evidence" value="ECO:0007669"/>
    <property type="project" value="UniProtKB-KW"/>
</dbReference>
<gene>
    <name evidence="4" type="ORF">SSLN_LOCUS18696</name>
</gene>
<dbReference type="AlphaFoldDB" id="A0A183TQE8"/>
<reference evidence="6" key="1">
    <citation type="submission" date="2016-06" db="UniProtKB">
        <authorList>
            <consortium name="WormBaseParasite"/>
        </authorList>
    </citation>
    <scope>IDENTIFICATION</scope>
</reference>
<dbReference type="InterPro" id="IPR013087">
    <property type="entry name" value="Znf_C2H2_type"/>
</dbReference>
<evidence type="ECO:0000313" key="5">
    <source>
        <dbReference type="Proteomes" id="UP000275846"/>
    </source>
</evidence>
<dbReference type="SMART" id="SM00355">
    <property type="entry name" value="ZnF_C2H2"/>
    <property type="match status" value="2"/>
</dbReference>
<evidence type="ECO:0000259" key="3">
    <source>
        <dbReference type="PROSITE" id="PS50157"/>
    </source>
</evidence>
<name>A0A183TQE8_SCHSO</name>
<reference evidence="4 5" key="2">
    <citation type="submission" date="2018-11" db="EMBL/GenBank/DDBJ databases">
        <authorList>
            <consortium name="Pathogen Informatics"/>
        </authorList>
    </citation>
    <scope>NUCLEOTIDE SEQUENCE [LARGE SCALE GENOMIC DNA]</scope>
    <source>
        <strain evidence="4 5">NST_G2</strain>
    </source>
</reference>
<evidence type="ECO:0000256" key="2">
    <source>
        <dbReference type="SAM" id="MobiDB-lite"/>
    </source>
</evidence>